<keyword evidence="4" id="KW-0273">Eye lens protein</keyword>
<accession>A0A444U934</accession>
<dbReference type="FunFam" id="2.60.20.10:FF:000005">
    <property type="entry name" value="Crystallin, beta B1"/>
    <property type="match status" value="1"/>
</dbReference>
<comment type="function">
    <text evidence="1">Crystallins are the dominant structural components of the vertebrate eye lens.</text>
</comment>
<evidence type="ECO:0000256" key="2">
    <source>
        <dbReference type="ARBA" id="ARBA00009646"/>
    </source>
</evidence>
<proteinExistence type="inferred from homology"/>
<dbReference type="GO" id="GO:0007601">
    <property type="term" value="P:visual perception"/>
    <property type="evidence" value="ECO:0007669"/>
    <property type="project" value="TreeGrafter"/>
</dbReference>
<organism evidence="11 12">
    <name type="scientific">Acipenser ruthenus</name>
    <name type="common">Sterlet sturgeon</name>
    <dbReference type="NCBI Taxonomy" id="7906"/>
    <lineage>
        <taxon>Eukaryota</taxon>
        <taxon>Metazoa</taxon>
        <taxon>Chordata</taxon>
        <taxon>Craniata</taxon>
        <taxon>Vertebrata</taxon>
        <taxon>Euteleostomi</taxon>
        <taxon>Actinopterygii</taxon>
        <taxon>Chondrostei</taxon>
        <taxon>Acipenseriformes</taxon>
        <taxon>Acipenseridae</taxon>
        <taxon>Acipenser</taxon>
    </lineage>
</organism>
<feature type="domain" description="Beta/gamma crystallin 'Greek key'" evidence="10">
    <location>
        <begin position="146"/>
        <end position="188"/>
    </location>
</feature>
<dbReference type="GO" id="GO:0002088">
    <property type="term" value="P:lens development in camera-type eye"/>
    <property type="evidence" value="ECO:0007669"/>
    <property type="project" value="TreeGrafter"/>
</dbReference>
<comment type="caution">
    <text evidence="11">The sequence shown here is derived from an EMBL/GenBank/DDBJ whole genome shotgun (WGS) entry which is preliminary data.</text>
</comment>
<evidence type="ECO:0000256" key="3">
    <source>
        <dbReference type="ARBA" id="ARBA00019517"/>
    </source>
</evidence>
<dbReference type="InterPro" id="IPR001064">
    <property type="entry name" value="Beta/gamma_crystallin"/>
</dbReference>
<evidence type="ECO:0000313" key="11">
    <source>
        <dbReference type="EMBL" id="RXM31599.1"/>
    </source>
</evidence>
<dbReference type="PANTHER" id="PTHR11818">
    <property type="entry name" value="BETA/GAMMA CRYSTALLIN"/>
    <property type="match status" value="1"/>
</dbReference>
<evidence type="ECO:0000256" key="5">
    <source>
        <dbReference type="ARBA" id="ARBA00022737"/>
    </source>
</evidence>
<protein>
    <recommendedName>
        <fullName evidence="3">Beta-crystallin B2</fullName>
    </recommendedName>
    <alternativeName>
        <fullName evidence="8">Beta-B2 crystallin</fullName>
    </alternativeName>
    <alternativeName>
        <fullName evidence="9">Beta-crystallin Bp</fullName>
    </alternativeName>
</protein>
<dbReference type="Pfam" id="PF00030">
    <property type="entry name" value="Crystall"/>
    <property type="match status" value="2"/>
</dbReference>
<keyword evidence="5" id="KW-0677">Repeat</keyword>
<keyword evidence="12" id="KW-1185">Reference proteome</keyword>
<dbReference type="InterPro" id="IPR050252">
    <property type="entry name" value="Beta/Gamma-Crystallin"/>
</dbReference>
<dbReference type="SMART" id="SM00247">
    <property type="entry name" value="XTALbg"/>
    <property type="match status" value="2"/>
</dbReference>
<evidence type="ECO:0000256" key="9">
    <source>
        <dbReference type="ARBA" id="ARBA00033396"/>
    </source>
</evidence>
<evidence type="ECO:0000256" key="1">
    <source>
        <dbReference type="ARBA" id="ARBA00003689"/>
    </source>
</evidence>
<feature type="domain" description="Beta/gamma crystallin 'Greek key'" evidence="10">
    <location>
        <begin position="104"/>
        <end position="145"/>
    </location>
</feature>
<dbReference type="Gene3D" id="2.60.20.10">
    <property type="entry name" value="Crystallins"/>
    <property type="match status" value="2"/>
</dbReference>
<feature type="domain" description="Beta/gamma crystallin 'Greek key'" evidence="10">
    <location>
        <begin position="60"/>
        <end position="104"/>
    </location>
</feature>
<evidence type="ECO:0000259" key="10">
    <source>
        <dbReference type="PROSITE" id="PS50915"/>
    </source>
</evidence>
<dbReference type="SUPFAM" id="SSF49695">
    <property type="entry name" value="gamma-Crystallin-like"/>
    <property type="match status" value="1"/>
</dbReference>
<dbReference type="EMBL" id="SCEB01215046">
    <property type="protein sequence ID" value="RXM31599.1"/>
    <property type="molecule type" value="Genomic_DNA"/>
</dbReference>
<dbReference type="PRINTS" id="PR01367">
    <property type="entry name" value="BGCRYSTALLIN"/>
</dbReference>
<comment type="subunit">
    <text evidence="7">Homo/heterodimer, or complexes of higher-order. The structure of beta-crystallin oligomers seems to be stabilized through interactions between the N-terminal arms.</text>
</comment>
<dbReference type="FunFam" id="2.60.20.10:FF:000002">
    <property type="entry name" value="Crystallin, beta B2"/>
    <property type="match status" value="1"/>
</dbReference>
<name>A0A444U934_ACIRT</name>
<dbReference type="Proteomes" id="UP000289886">
    <property type="component" value="Unassembled WGS sequence"/>
</dbReference>
<evidence type="ECO:0000313" key="12">
    <source>
        <dbReference type="Proteomes" id="UP000289886"/>
    </source>
</evidence>
<dbReference type="PROSITE" id="PS50915">
    <property type="entry name" value="CRYSTALLIN_BETA_GAMMA"/>
    <property type="match status" value="4"/>
</dbReference>
<evidence type="ECO:0000256" key="8">
    <source>
        <dbReference type="ARBA" id="ARBA00031014"/>
    </source>
</evidence>
<keyword evidence="6" id="KW-0007">Acetylation</keyword>
<evidence type="ECO:0000256" key="7">
    <source>
        <dbReference type="ARBA" id="ARBA00025922"/>
    </source>
</evidence>
<dbReference type="GO" id="GO:0005212">
    <property type="term" value="F:structural constituent of eye lens"/>
    <property type="evidence" value="ECO:0007669"/>
    <property type="project" value="UniProtKB-KW"/>
</dbReference>
<dbReference type="InterPro" id="IPR011024">
    <property type="entry name" value="G_crystallin-like"/>
</dbReference>
<gene>
    <name evidence="11" type="ORF">EOD39_16771</name>
</gene>
<feature type="domain" description="Beta/gamma crystallin 'Greek key'" evidence="10">
    <location>
        <begin position="20"/>
        <end position="59"/>
    </location>
</feature>
<evidence type="ECO:0000256" key="6">
    <source>
        <dbReference type="ARBA" id="ARBA00022990"/>
    </source>
</evidence>
<evidence type="ECO:0000256" key="4">
    <source>
        <dbReference type="ARBA" id="ARBA00022613"/>
    </source>
</evidence>
<dbReference type="PANTHER" id="PTHR11818:SF11">
    <property type="entry name" value="BETA-CRYSTALLIN B2"/>
    <property type="match status" value="1"/>
</dbReference>
<comment type="similarity">
    <text evidence="2">Belongs to the beta/gamma-crystallin family.</text>
</comment>
<sequence>MATDHQTPASKQQQPSTVAFKIVIYEQENFQGRCHELTGPCPDLREFGVEKVGSILVQSGPWVGYEQSSCKGEQFVFEKGEYPRWDSWTNSRRSDTVSSFRPIKVIIMYENPSFTGKKIEIIDDDVPSFHAHGYQEKVSSVRVQSGTWVGYQYPGYRGYQYLLEKGDYKDSLEFGAQHPQIQSVRRIRDMQWHQRGAFHPTN</sequence>
<reference evidence="11 12" key="1">
    <citation type="submission" date="2019-01" db="EMBL/GenBank/DDBJ databases">
        <title>Draft Genome and Complete Hox-Cluster Characterization of the Sterlet Sturgeon (Acipenser ruthenus).</title>
        <authorList>
            <person name="Wei Q."/>
        </authorList>
    </citation>
    <scope>NUCLEOTIDE SEQUENCE [LARGE SCALE GENOMIC DNA]</scope>
    <source>
        <strain evidence="11">WHYD16114868_AA</strain>
        <tissue evidence="11">Blood</tissue>
    </source>
</reference>
<dbReference type="AlphaFoldDB" id="A0A444U934"/>